<reference evidence="1" key="1">
    <citation type="submission" date="2013-11" db="EMBL/GenBank/DDBJ databases">
        <title>Genome sequence of the fusiform rust pathogen reveals effectors for host alternation and coevolution with pine.</title>
        <authorList>
            <consortium name="DOE Joint Genome Institute"/>
            <person name="Smith K."/>
            <person name="Pendleton A."/>
            <person name="Kubisiak T."/>
            <person name="Anderson C."/>
            <person name="Salamov A."/>
            <person name="Aerts A."/>
            <person name="Riley R."/>
            <person name="Clum A."/>
            <person name="Lindquist E."/>
            <person name="Ence D."/>
            <person name="Campbell M."/>
            <person name="Kronenberg Z."/>
            <person name="Feau N."/>
            <person name="Dhillon B."/>
            <person name="Hamelin R."/>
            <person name="Burleigh J."/>
            <person name="Smith J."/>
            <person name="Yandell M."/>
            <person name="Nelson C."/>
            <person name="Grigoriev I."/>
            <person name="Davis J."/>
        </authorList>
    </citation>
    <scope>NUCLEOTIDE SEQUENCE</scope>
    <source>
        <strain evidence="1">G11</strain>
    </source>
</reference>
<gene>
    <name evidence="1" type="ORF">CROQUDRAFT_101031</name>
</gene>
<evidence type="ECO:0000313" key="1">
    <source>
        <dbReference type="EMBL" id="KAG0139812.1"/>
    </source>
</evidence>
<dbReference type="AlphaFoldDB" id="A0A9P6N6K7"/>
<accession>A0A9P6N6K7</accession>
<proteinExistence type="predicted"/>
<protein>
    <submittedName>
        <fullName evidence="1">Uncharacterized protein</fullName>
    </submittedName>
</protein>
<sequence length="52" mass="5559">MGMDIKYFCNGAGTAVASSRLPNVLIFELSGKGTSFARLQPQANVSREPNTL</sequence>
<dbReference type="Proteomes" id="UP000886653">
    <property type="component" value="Unassembled WGS sequence"/>
</dbReference>
<evidence type="ECO:0000313" key="2">
    <source>
        <dbReference type="Proteomes" id="UP000886653"/>
    </source>
</evidence>
<organism evidence="1 2">
    <name type="scientific">Cronartium quercuum f. sp. fusiforme G11</name>
    <dbReference type="NCBI Taxonomy" id="708437"/>
    <lineage>
        <taxon>Eukaryota</taxon>
        <taxon>Fungi</taxon>
        <taxon>Dikarya</taxon>
        <taxon>Basidiomycota</taxon>
        <taxon>Pucciniomycotina</taxon>
        <taxon>Pucciniomycetes</taxon>
        <taxon>Pucciniales</taxon>
        <taxon>Coleosporiaceae</taxon>
        <taxon>Cronartium</taxon>
    </lineage>
</organism>
<comment type="caution">
    <text evidence="1">The sequence shown here is derived from an EMBL/GenBank/DDBJ whole genome shotgun (WGS) entry which is preliminary data.</text>
</comment>
<name>A0A9P6N6K7_9BASI</name>
<keyword evidence="2" id="KW-1185">Reference proteome</keyword>
<dbReference type="EMBL" id="MU167520">
    <property type="protein sequence ID" value="KAG0139812.1"/>
    <property type="molecule type" value="Genomic_DNA"/>
</dbReference>